<dbReference type="InterPro" id="IPR009057">
    <property type="entry name" value="Homeodomain-like_sf"/>
</dbReference>
<organism evidence="7 8">
    <name type="scientific">Streptomyces africanus</name>
    <dbReference type="NCBI Taxonomy" id="231024"/>
    <lineage>
        <taxon>Bacteria</taxon>
        <taxon>Bacillati</taxon>
        <taxon>Actinomycetota</taxon>
        <taxon>Actinomycetes</taxon>
        <taxon>Kitasatosporales</taxon>
        <taxon>Streptomycetaceae</taxon>
        <taxon>Streptomyces</taxon>
    </lineage>
</organism>
<dbReference type="RefSeq" id="WP_307173073.1">
    <property type="nucleotide sequence ID" value="NZ_JAUSYP010000001.1"/>
</dbReference>
<evidence type="ECO:0000256" key="1">
    <source>
        <dbReference type="ARBA" id="ARBA00023015"/>
    </source>
</evidence>
<sequence length="229" mass="25502">MATDAPAPDDDSALPLRERKKQRTRRALADSALTLFSERGFDRVTLEELTAHAEIGRSTFFRYYGTKEDVAMAAEGELWDAYPAHFEAHTAPGPALDALRTSLTAALLSMPDEWDQRFLRTRRLAAGTPVLHDHSLVSSMKVQQRLVEILEERLGTDSREDVRLRLLGEFALSAWRCGARNWVAGRGPDGYDKRRGHGGRKTLARRVEQAFDAIPASLALDLHSAPAPQ</sequence>
<accession>A0ABU0QEX9</accession>
<gene>
    <name evidence="7" type="ORF">QF034_000186</name>
</gene>
<dbReference type="EMBL" id="JAUSYP010000001">
    <property type="protein sequence ID" value="MDQ0745955.1"/>
    <property type="molecule type" value="Genomic_DNA"/>
</dbReference>
<dbReference type="Pfam" id="PF17754">
    <property type="entry name" value="TetR_C_14"/>
    <property type="match status" value="1"/>
</dbReference>
<dbReference type="Gene3D" id="1.10.10.60">
    <property type="entry name" value="Homeodomain-like"/>
    <property type="match status" value="1"/>
</dbReference>
<feature type="domain" description="HTH tetR-type" evidence="6">
    <location>
        <begin position="22"/>
        <end position="82"/>
    </location>
</feature>
<dbReference type="Gene3D" id="1.10.357.10">
    <property type="entry name" value="Tetracycline Repressor, domain 2"/>
    <property type="match status" value="1"/>
</dbReference>
<dbReference type="Proteomes" id="UP001232755">
    <property type="component" value="Unassembled WGS sequence"/>
</dbReference>
<evidence type="ECO:0000256" key="4">
    <source>
        <dbReference type="PROSITE-ProRule" id="PRU00335"/>
    </source>
</evidence>
<dbReference type="PANTHER" id="PTHR30055:SF238">
    <property type="entry name" value="MYCOFACTOCIN BIOSYNTHESIS TRANSCRIPTIONAL REGULATOR MFTR-RELATED"/>
    <property type="match status" value="1"/>
</dbReference>
<keyword evidence="8" id="KW-1185">Reference proteome</keyword>
<feature type="region of interest" description="Disordered" evidence="5">
    <location>
        <begin position="1"/>
        <end position="21"/>
    </location>
</feature>
<evidence type="ECO:0000259" key="6">
    <source>
        <dbReference type="PROSITE" id="PS50977"/>
    </source>
</evidence>
<comment type="caution">
    <text evidence="7">The sequence shown here is derived from an EMBL/GenBank/DDBJ whole genome shotgun (WGS) entry which is preliminary data.</text>
</comment>
<dbReference type="PANTHER" id="PTHR30055">
    <property type="entry name" value="HTH-TYPE TRANSCRIPTIONAL REGULATOR RUTR"/>
    <property type="match status" value="1"/>
</dbReference>
<dbReference type="PRINTS" id="PR00455">
    <property type="entry name" value="HTHTETR"/>
</dbReference>
<dbReference type="Pfam" id="PF00440">
    <property type="entry name" value="TetR_N"/>
    <property type="match status" value="1"/>
</dbReference>
<dbReference type="PROSITE" id="PS50977">
    <property type="entry name" value="HTH_TETR_2"/>
    <property type="match status" value="1"/>
</dbReference>
<dbReference type="InterPro" id="IPR050109">
    <property type="entry name" value="HTH-type_TetR-like_transc_reg"/>
</dbReference>
<keyword evidence="2 4" id="KW-0238">DNA-binding</keyword>
<dbReference type="SUPFAM" id="SSF46689">
    <property type="entry name" value="Homeodomain-like"/>
    <property type="match status" value="1"/>
</dbReference>
<evidence type="ECO:0000256" key="3">
    <source>
        <dbReference type="ARBA" id="ARBA00023163"/>
    </source>
</evidence>
<evidence type="ECO:0000256" key="5">
    <source>
        <dbReference type="SAM" id="MobiDB-lite"/>
    </source>
</evidence>
<dbReference type="InterPro" id="IPR041347">
    <property type="entry name" value="MftR_C"/>
</dbReference>
<reference evidence="7 8" key="1">
    <citation type="submission" date="2023-07" db="EMBL/GenBank/DDBJ databases">
        <title>Comparative genomics of wheat-associated soil bacteria to identify genetic determinants of phenazine resistance.</title>
        <authorList>
            <person name="Mouncey N."/>
        </authorList>
    </citation>
    <scope>NUCLEOTIDE SEQUENCE [LARGE SCALE GENOMIC DNA]</scope>
    <source>
        <strain evidence="7 8">B3I12</strain>
    </source>
</reference>
<keyword evidence="1" id="KW-0805">Transcription regulation</keyword>
<evidence type="ECO:0000313" key="8">
    <source>
        <dbReference type="Proteomes" id="UP001232755"/>
    </source>
</evidence>
<keyword evidence="3" id="KW-0804">Transcription</keyword>
<proteinExistence type="predicted"/>
<name>A0ABU0QEX9_9ACTN</name>
<feature type="DNA-binding region" description="H-T-H motif" evidence="4">
    <location>
        <begin position="45"/>
        <end position="64"/>
    </location>
</feature>
<evidence type="ECO:0000256" key="2">
    <source>
        <dbReference type="ARBA" id="ARBA00023125"/>
    </source>
</evidence>
<dbReference type="InterPro" id="IPR001647">
    <property type="entry name" value="HTH_TetR"/>
</dbReference>
<protein>
    <submittedName>
        <fullName evidence="7">AcrR family transcriptional regulator</fullName>
    </submittedName>
</protein>
<evidence type="ECO:0000313" key="7">
    <source>
        <dbReference type="EMBL" id="MDQ0745955.1"/>
    </source>
</evidence>